<accession>A0ABQ0RQL6</accession>
<dbReference type="SUPFAM" id="SSF52540">
    <property type="entry name" value="P-loop containing nucleoside triphosphate hydrolases"/>
    <property type="match status" value="1"/>
</dbReference>
<evidence type="ECO:0000313" key="2">
    <source>
        <dbReference type="EMBL" id="GEC13781.1"/>
    </source>
</evidence>
<evidence type="ECO:0000256" key="1">
    <source>
        <dbReference type="SAM" id="MobiDB-lite"/>
    </source>
</evidence>
<reference evidence="2 3" key="1">
    <citation type="submission" date="2019-06" db="EMBL/GenBank/DDBJ databases">
        <title>Whole genome shotgun sequence of Glutamicibacter nicotianae NBRC 14234.</title>
        <authorList>
            <person name="Hosoyama A."/>
            <person name="Uohara A."/>
            <person name="Ohji S."/>
            <person name="Ichikawa N."/>
        </authorList>
    </citation>
    <scope>NUCLEOTIDE SEQUENCE [LARGE SCALE GENOMIC DNA]</scope>
    <source>
        <strain evidence="2 3">NBRC 14234</strain>
    </source>
</reference>
<dbReference type="RefSeq" id="WP_141358918.1">
    <property type="nucleotide sequence ID" value="NZ_BAAAWM010000001.1"/>
</dbReference>
<evidence type="ECO:0000313" key="3">
    <source>
        <dbReference type="Proteomes" id="UP000316242"/>
    </source>
</evidence>
<evidence type="ECO:0008006" key="4">
    <source>
        <dbReference type="Google" id="ProtNLM"/>
    </source>
</evidence>
<sequence>MTESDFEQLPQKGTSAPAAGGRTADDEPVCTIVSNDARIIERCAVIAVGAAVRINQCADPQLLPGDGSGPVLWGSDMAALAENTSRPVDVLVGLEDSEALIWSLASRIPKARVAVLPSASQWLGEYLGLWAMRAGHGHTLALNSTAGGLGTTTLSLLLAHAGTLSGLRSAMIDLDPHSQGAWPLVCAQPPIGIGWEELQQSGGALAAHQLAETLPKLRDTAILTWSRANRTQELEDQLVIRLLAAARQGFDLVVVDAGRAPHPQRLAMNQFIDRNIATASSMTLPASGEVVLCGEQKLRCTPQGFPEILGAVPVLPRISKALERGQLFDSFKSRALRQHLSNLCLIPQVKEQHP</sequence>
<dbReference type="Proteomes" id="UP000316242">
    <property type="component" value="Unassembled WGS sequence"/>
</dbReference>
<proteinExistence type="predicted"/>
<dbReference type="InterPro" id="IPR027417">
    <property type="entry name" value="P-loop_NTPase"/>
</dbReference>
<gene>
    <name evidence="2" type="ORF">ANI01nite_29840</name>
</gene>
<name>A0ABQ0RQL6_GLUNI</name>
<dbReference type="EMBL" id="BJNE01000019">
    <property type="protein sequence ID" value="GEC13781.1"/>
    <property type="molecule type" value="Genomic_DNA"/>
</dbReference>
<dbReference type="Gene3D" id="3.40.50.300">
    <property type="entry name" value="P-loop containing nucleotide triphosphate hydrolases"/>
    <property type="match status" value="1"/>
</dbReference>
<keyword evidence="3" id="KW-1185">Reference proteome</keyword>
<protein>
    <recommendedName>
        <fullName evidence="4">Septum formation initiator</fullName>
    </recommendedName>
</protein>
<feature type="region of interest" description="Disordered" evidence="1">
    <location>
        <begin position="1"/>
        <end position="26"/>
    </location>
</feature>
<comment type="caution">
    <text evidence="2">The sequence shown here is derived from an EMBL/GenBank/DDBJ whole genome shotgun (WGS) entry which is preliminary data.</text>
</comment>
<organism evidence="2 3">
    <name type="scientific">Glutamicibacter nicotianae</name>
    <name type="common">Arthrobacter nicotianae</name>
    <dbReference type="NCBI Taxonomy" id="37929"/>
    <lineage>
        <taxon>Bacteria</taxon>
        <taxon>Bacillati</taxon>
        <taxon>Actinomycetota</taxon>
        <taxon>Actinomycetes</taxon>
        <taxon>Micrococcales</taxon>
        <taxon>Micrococcaceae</taxon>
        <taxon>Glutamicibacter</taxon>
    </lineage>
</organism>